<protein>
    <submittedName>
        <fullName evidence="8">Methyl-accepting chemotaxis protein</fullName>
    </submittedName>
</protein>
<feature type="transmembrane region" description="Helical" evidence="5">
    <location>
        <begin position="202"/>
        <end position="224"/>
    </location>
</feature>
<dbReference type="Gene3D" id="6.10.340.10">
    <property type="match status" value="1"/>
</dbReference>
<gene>
    <name evidence="8" type="ORF">SAMN04487974_103197</name>
</gene>
<dbReference type="CDD" id="cd06225">
    <property type="entry name" value="HAMP"/>
    <property type="match status" value="1"/>
</dbReference>
<dbReference type="PANTHER" id="PTHR43531:SF14">
    <property type="entry name" value="METHYL-ACCEPTING CHEMOTAXIS PROTEIN I-RELATED"/>
    <property type="match status" value="1"/>
</dbReference>
<sequence length="686" mass="73219">MLREGKKSLTRPGYLTSGWDRMFSRLSVAFRVYGAFGVLIFLLCLAGFAGAFGVQTLGGLFNEYRQVARASLEVNDYAQDLATVRRLSYSYRADPNPDAGAELVLYAEDVASYDAEGLAIFEGDEMALADLEAAQVLAYQYLEQAQRMVAAQESNDVMTRVAAARELDTLGPQLQDIYDGMMDRASERQNTLGPVAANMASLSVWAVAGISGFAVLVGAVLAIAMGKWLSGAIAGMTVLMRRLADGDFDLDIKGTDREHELGQMAKALQVFRANGQAMAEADIERARNAELAAERAAMMERFQTAFDDVIDACVAGDFTKRITESFGDEDIDRVVANFNSMLDTVNAGLGEAGQVLSALARTDLTQRMEGNYHGAFAALRDDTNSVAEKLSDIIVQLKTTSRGLKTATSEILAGANDLSERTTRQAAAIEETSAAIEQLTTTVRGNAEKAEVAYDKSQAAASLANDGGAVMEKATTAMERITTSSGKISNIIGMIDDIAFQTNLLALNASVEAARAGEAGKGFAVVAVEVRRLAQSAANASSEVKVLIEQSSTEVDGGSRLVAEASAKLANILAAVKENSSLMQGISEANREQTTAIGEVRTAIQQMDEMTQHNAALVEETNAAIEQTEAQASELDRIVAIFTIDDATAITAVQPEKPAAKTNMKSAVKAYLTHGNAALKDDWSEF</sequence>
<dbReference type="InterPro" id="IPR004089">
    <property type="entry name" value="MCPsignal_dom"/>
</dbReference>
<dbReference type="PRINTS" id="PR00260">
    <property type="entry name" value="CHEMTRNSDUCR"/>
</dbReference>
<dbReference type="GO" id="GO:0004888">
    <property type="term" value="F:transmembrane signaling receptor activity"/>
    <property type="evidence" value="ECO:0007669"/>
    <property type="project" value="InterPro"/>
</dbReference>
<dbReference type="InterPro" id="IPR003660">
    <property type="entry name" value="HAMP_dom"/>
</dbReference>
<dbReference type="STRING" id="440168.SAMN04487974_103197"/>
<dbReference type="PROSITE" id="PS50885">
    <property type="entry name" value="HAMP"/>
    <property type="match status" value="2"/>
</dbReference>
<feature type="transmembrane region" description="Helical" evidence="5">
    <location>
        <begin position="32"/>
        <end position="54"/>
    </location>
</feature>
<evidence type="ECO:0000313" key="9">
    <source>
        <dbReference type="Proteomes" id="UP000199495"/>
    </source>
</evidence>
<evidence type="ECO:0000259" key="6">
    <source>
        <dbReference type="PROSITE" id="PS50111"/>
    </source>
</evidence>
<dbReference type="PROSITE" id="PS50111">
    <property type="entry name" value="CHEMOTAXIS_TRANSDUC_2"/>
    <property type="match status" value="1"/>
</dbReference>
<keyword evidence="9" id="KW-1185">Reference proteome</keyword>
<dbReference type="PANTHER" id="PTHR43531">
    <property type="entry name" value="PROTEIN ICFG"/>
    <property type="match status" value="1"/>
</dbReference>
<dbReference type="Pfam" id="PF00672">
    <property type="entry name" value="HAMP"/>
    <property type="match status" value="1"/>
</dbReference>
<evidence type="ECO:0000256" key="2">
    <source>
        <dbReference type="ARBA" id="ARBA00022481"/>
    </source>
</evidence>
<proteinExistence type="inferred from homology"/>
<comment type="subcellular location">
    <subcellularLocation>
        <location evidence="1">Membrane</location>
    </subcellularLocation>
</comment>
<dbReference type="GO" id="GO:0007165">
    <property type="term" value="P:signal transduction"/>
    <property type="evidence" value="ECO:0007669"/>
    <property type="project" value="UniProtKB-KW"/>
</dbReference>
<feature type="domain" description="Methyl-accepting transducer" evidence="6">
    <location>
        <begin position="400"/>
        <end position="629"/>
    </location>
</feature>
<keyword evidence="5" id="KW-0812">Transmembrane</keyword>
<dbReference type="GO" id="GO:0006935">
    <property type="term" value="P:chemotaxis"/>
    <property type="evidence" value="ECO:0007669"/>
    <property type="project" value="InterPro"/>
</dbReference>
<dbReference type="EMBL" id="FNCS01000003">
    <property type="protein sequence ID" value="SDG49410.1"/>
    <property type="molecule type" value="Genomic_DNA"/>
</dbReference>
<evidence type="ECO:0000259" key="7">
    <source>
        <dbReference type="PROSITE" id="PS50885"/>
    </source>
</evidence>
<dbReference type="AlphaFoldDB" id="A0A1G7URN5"/>
<accession>A0A1G7URN5</accession>
<keyword evidence="5" id="KW-1133">Transmembrane helix</keyword>
<dbReference type="SUPFAM" id="SSF58104">
    <property type="entry name" value="Methyl-accepting chemotaxis protein (MCP) signaling domain"/>
    <property type="match status" value="1"/>
</dbReference>
<dbReference type="Pfam" id="PF18947">
    <property type="entry name" value="HAMP_2"/>
    <property type="match status" value="1"/>
</dbReference>
<evidence type="ECO:0000256" key="3">
    <source>
        <dbReference type="ARBA" id="ARBA00029447"/>
    </source>
</evidence>
<dbReference type="SMART" id="SM00304">
    <property type="entry name" value="HAMP"/>
    <property type="match status" value="2"/>
</dbReference>
<dbReference type="Pfam" id="PF00015">
    <property type="entry name" value="MCPsignal"/>
    <property type="match status" value="1"/>
</dbReference>
<dbReference type="InterPro" id="IPR004090">
    <property type="entry name" value="Chemotax_Me-accpt_rcpt"/>
</dbReference>
<name>A0A1G7URN5_9HYPH</name>
<dbReference type="Gene3D" id="1.10.287.950">
    <property type="entry name" value="Methyl-accepting chemotaxis protein"/>
    <property type="match status" value="1"/>
</dbReference>
<dbReference type="InterPro" id="IPR051310">
    <property type="entry name" value="MCP_chemotaxis"/>
</dbReference>
<feature type="domain" description="HAMP" evidence="7">
    <location>
        <begin position="227"/>
        <end position="280"/>
    </location>
</feature>
<dbReference type="SMART" id="SM00283">
    <property type="entry name" value="MA"/>
    <property type="match status" value="1"/>
</dbReference>
<keyword evidence="4" id="KW-0807">Transducer</keyword>
<feature type="domain" description="HAMP" evidence="7">
    <location>
        <begin position="343"/>
        <end position="395"/>
    </location>
</feature>
<dbReference type="CDD" id="cd11386">
    <property type="entry name" value="MCP_signal"/>
    <property type="match status" value="1"/>
</dbReference>
<dbReference type="GO" id="GO:0005886">
    <property type="term" value="C:plasma membrane"/>
    <property type="evidence" value="ECO:0007669"/>
    <property type="project" value="TreeGrafter"/>
</dbReference>
<comment type="similarity">
    <text evidence="3">Belongs to the methyl-accepting chemotaxis (MCP) protein family.</text>
</comment>
<keyword evidence="2" id="KW-0488">Methylation</keyword>
<dbReference type="SUPFAM" id="SSF158472">
    <property type="entry name" value="HAMP domain-like"/>
    <property type="match status" value="1"/>
</dbReference>
<organism evidence="8 9">
    <name type="scientific">Pelagibacterium luteolum</name>
    <dbReference type="NCBI Taxonomy" id="440168"/>
    <lineage>
        <taxon>Bacteria</taxon>
        <taxon>Pseudomonadati</taxon>
        <taxon>Pseudomonadota</taxon>
        <taxon>Alphaproteobacteria</taxon>
        <taxon>Hyphomicrobiales</taxon>
        <taxon>Devosiaceae</taxon>
        <taxon>Pelagibacterium</taxon>
    </lineage>
</organism>
<evidence type="ECO:0000256" key="1">
    <source>
        <dbReference type="ARBA" id="ARBA00004370"/>
    </source>
</evidence>
<keyword evidence="5" id="KW-0472">Membrane</keyword>
<evidence type="ECO:0000256" key="4">
    <source>
        <dbReference type="PROSITE-ProRule" id="PRU00284"/>
    </source>
</evidence>
<evidence type="ECO:0000256" key="5">
    <source>
        <dbReference type="SAM" id="Phobius"/>
    </source>
</evidence>
<reference evidence="8 9" key="1">
    <citation type="submission" date="2016-10" db="EMBL/GenBank/DDBJ databases">
        <authorList>
            <person name="de Groot N.N."/>
        </authorList>
    </citation>
    <scope>NUCLEOTIDE SEQUENCE [LARGE SCALE GENOMIC DNA]</scope>
    <source>
        <strain evidence="8 9">CGMCC 1.10267</strain>
    </source>
</reference>
<dbReference type="FunFam" id="1.10.287.950:FF:000001">
    <property type="entry name" value="Methyl-accepting chemotaxis sensory transducer"/>
    <property type="match status" value="1"/>
</dbReference>
<dbReference type="Proteomes" id="UP000199495">
    <property type="component" value="Unassembled WGS sequence"/>
</dbReference>
<evidence type="ECO:0000313" key="8">
    <source>
        <dbReference type="EMBL" id="SDG49410.1"/>
    </source>
</evidence>